<evidence type="ECO:0000256" key="1">
    <source>
        <dbReference type="ARBA" id="ARBA00009004"/>
    </source>
</evidence>
<dbReference type="SUPFAM" id="SSF52833">
    <property type="entry name" value="Thioredoxin-like"/>
    <property type="match status" value="1"/>
</dbReference>
<proteinExistence type="inferred from homology"/>
<dbReference type="Pfam" id="PF07449">
    <property type="entry name" value="HyaE"/>
    <property type="match status" value="1"/>
</dbReference>
<dbReference type="AlphaFoldDB" id="A0A1G7PSU0"/>
<evidence type="ECO:0000313" key="3">
    <source>
        <dbReference type="Proteomes" id="UP000183812"/>
    </source>
</evidence>
<dbReference type="Proteomes" id="UP000183812">
    <property type="component" value="Unassembled WGS sequence"/>
</dbReference>
<dbReference type="CDD" id="cd02965">
    <property type="entry name" value="HyaE"/>
    <property type="match status" value="1"/>
</dbReference>
<comment type="similarity">
    <text evidence="1">Belongs to the HupG/HyaE family.</text>
</comment>
<sequence>MHDFPMPDTAPPSGKIHPLVARLTTDFGWPRLENVHDLREFTTRQGAHCLFVPGDGARNLETPDAAVVLPELRQAFQNAFDCAVVGDGIETELRETTRVLKTPSFLFFRDGDFLGGIEKIRDWDDYIARTSHILAAKG</sequence>
<organism evidence="2 3">
    <name type="scientific">Rhodobacter capsulatus</name>
    <name type="common">Rhodopseudomonas capsulata</name>
    <dbReference type="NCBI Taxonomy" id="1061"/>
    <lineage>
        <taxon>Bacteria</taxon>
        <taxon>Pseudomonadati</taxon>
        <taxon>Pseudomonadota</taxon>
        <taxon>Alphaproteobacteria</taxon>
        <taxon>Rhodobacterales</taxon>
        <taxon>Rhodobacter group</taxon>
        <taxon>Rhodobacter</taxon>
    </lineage>
</organism>
<dbReference type="InterPro" id="IPR036249">
    <property type="entry name" value="Thioredoxin-like_sf"/>
</dbReference>
<protein>
    <submittedName>
        <fullName evidence="2">Hydrogenase-1 operon protein HyaE</fullName>
    </submittedName>
</protein>
<dbReference type="EMBL" id="FNAY01000020">
    <property type="protein sequence ID" value="SDF89387.1"/>
    <property type="molecule type" value="Genomic_DNA"/>
</dbReference>
<gene>
    <name evidence="2" type="ORF">SAMN04244550_03039</name>
</gene>
<dbReference type="RefSeq" id="WP_081348933.1">
    <property type="nucleotide sequence ID" value="NZ_CP119563.1"/>
</dbReference>
<reference evidence="2 3" key="1">
    <citation type="submission" date="2016-10" db="EMBL/GenBank/DDBJ databases">
        <authorList>
            <person name="de Groot N.N."/>
        </authorList>
    </citation>
    <scope>NUCLEOTIDE SEQUENCE [LARGE SCALE GENOMIC DNA]</scope>
    <source>
        <strain evidence="3">DSM 938 / 37b4</strain>
    </source>
</reference>
<dbReference type="OrthoDB" id="6560050at2"/>
<name>A0A1G7PSU0_RHOCA</name>
<accession>A0A1G7PSU0</accession>
<evidence type="ECO:0000313" key="2">
    <source>
        <dbReference type="EMBL" id="SDF89387.1"/>
    </source>
</evidence>
<dbReference type="Gene3D" id="3.40.30.10">
    <property type="entry name" value="Glutaredoxin"/>
    <property type="match status" value="1"/>
</dbReference>
<dbReference type="InterPro" id="IPR010893">
    <property type="entry name" value="NiFe-hyd_mat_HyaE"/>
</dbReference>